<dbReference type="NCBIfam" id="TIGR01764">
    <property type="entry name" value="excise"/>
    <property type="match status" value="1"/>
</dbReference>
<dbReference type="AlphaFoldDB" id="A0A0E3ZFI1"/>
<dbReference type="HOGENOM" id="CLU_140176_0_1_10"/>
<dbReference type="RefSeq" id="WP_046312132.1">
    <property type="nucleotide sequence ID" value="NZ_CBCSCY010000029.1"/>
</dbReference>
<evidence type="ECO:0000313" key="3">
    <source>
        <dbReference type="Proteomes" id="UP000033109"/>
    </source>
</evidence>
<protein>
    <submittedName>
        <fullName evidence="2">DNA-binding protein</fullName>
    </submittedName>
</protein>
<reference evidence="2 3" key="1">
    <citation type="journal article" date="2015" name="Sci. Rep.">
        <title>Unraveling adaptation of Pontibacter korlensis to radiation and infertility in desert through complete genome and comparative transcriptomic analysis.</title>
        <authorList>
            <person name="Dai J."/>
            <person name="Dai W."/>
            <person name="Qiu C."/>
            <person name="Yang Z."/>
            <person name="Zhang Y."/>
            <person name="Zhou M."/>
            <person name="Zhang L."/>
            <person name="Fang C."/>
            <person name="Gao Q."/>
            <person name="Yang Q."/>
            <person name="Li X."/>
            <person name="Wang Z."/>
            <person name="Wang Z."/>
            <person name="Jia Z."/>
            <person name="Chen X."/>
        </authorList>
    </citation>
    <scope>NUCLEOTIDE SEQUENCE [LARGE SCALE GENOMIC DNA]</scope>
    <source>
        <strain evidence="2 3">X14-1T</strain>
    </source>
</reference>
<dbReference type="EMBL" id="CP009621">
    <property type="protein sequence ID" value="AKD04359.1"/>
    <property type="molecule type" value="Genomic_DNA"/>
</dbReference>
<dbReference type="OrthoDB" id="597977at2"/>
<name>A0A0E3ZFI1_9BACT</name>
<keyword evidence="2" id="KW-0238">DNA-binding</keyword>
<evidence type="ECO:0000313" key="2">
    <source>
        <dbReference type="EMBL" id="AKD04359.1"/>
    </source>
</evidence>
<dbReference type="InterPro" id="IPR010093">
    <property type="entry name" value="SinI_DNA-bd"/>
</dbReference>
<evidence type="ECO:0000259" key="1">
    <source>
        <dbReference type="Pfam" id="PF12728"/>
    </source>
</evidence>
<sequence>METLTFEQLPQAICQLHEKISKLEQLLQERQNPQHVEEMFTVEQAAAFLNLTITTLHRKVSSRQIPSNKSGNRLYFYKSELEAWIKGGRKKTLAELQLEAQEYTRKKPKHKHF</sequence>
<proteinExistence type="predicted"/>
<dbReference type="GO" id="GO:0003677">
    <property type="term" value="F:DNA binding"/>
    <property type="evidence" value="ECO:0007669"/>
    <property type="project" value="UniProtKB-KW"/>
</dbReference>
<dbReference type="Proteomes" id="UP000033109">
    <property type="component" value="Chromosome"/>
</dbReference>
<dbReference type="Pfam" id="PF12728">
    <property type="entry name" value="HTH_17"/>
    <property type="match status" value="1"/>
</dbReference>
<feature type="domain" description="Helix-turn-helix" evidence="1">
    <location>
        <begin position="39"/>
        <end position="88"/>
    </location>
</feature>
<gene>
    <name evidence="2" type="ORF">PKOR_16285</name>
</gene>
<organism evidence="2 3">
    <name type="scientific">Pontibacter korlensis</name>
    <dbReference type="NCBI Taxonomy" id="400092"/>
    <lineage>
        <taxon>Bacteria</taxon>
        <taxon>Pseudomonadati</taxon>
        <taxon>Bacteroidota</taxon>
        <taxon>Cytophagia</taxon>
        <taxon>Cytophagales</taxon>
        <taxon>Hymenobacteraceae</taxon>
        <taxon>Pontibacter</taxon>
    </lineage>
</organism>
<keyword evidence="3" id="KW-1185">Reference proteome</keyword>
<dbReference type="InterPro" id="IPR041657">
    <property type="entry name" value="HTH_17"/>
</dbReference>
<dbReference type="PATRIC" id="fig|400092.3.peg.3571"/>
<accession>A0A0E3ZFI1</accession>
<dbReference type="STRING" id="400092.PKOR_16285"/>
<dbReference type="KEGG" id="pko:PKOR_16285"/>